<dbReference type="PATRIC" id="fig|1265738.3.peg.2600"/>
<organism evidence="2 3">
    <name type="scientific">Rhodopirellula maiorica SM1</name>
    <dbReference type="NCBI Taxonomy" id="1265738"/>
    <lineage>
        <taxon>Bacteria</taxon>
        <taxon>Pseudomonadati</taxon>
        <taxon>Planctomycetota</taxon>
        <taxon>Planctomycetia</taxon>
        <taxon>Pirellulales</taxon>
        <taxon>Pirellulaceae</taxon>
        <taxon>Novipirellula</taxon>
    </lineage>
</organism>
<reference evidence="2 3" key="1">
    <citation type="journal article" date="2013" name="Mar. Genomics">
        <title>Expression of sulfatases in Rhodopirellula baltica and the diversity of sulfatases in the genus Rhodopirellula.</title>
        <authorList>
            <person name="Wegner C.E."/>
            <person name="Richter-Heitmann T."/>
            <person name="Klindworth A."/>
            <person name="Klockow C."/>
            <person name="Richter M."/>
            <person name="Achstetter T."/>
            <person name="Glockner F.O."/>
            <person name="Harder J."/>
        </authorList>
    </citation>
    <scope>NUCLEOTIDE SEQUENCE [LARGE SCALE GENOMIC DNA]</scope>
    <source>
        <strain evidence="2 3">SM1</strain>
    </source>
</reference>
<keyword evidence="3" id="KW-1185">Reference proteome</keyword>
<accession>M5RMG2</accession>
<dbReference type="Proteomes" id="UP000011991">
    <property type="component" value="Unassembled WGS sequence"/>
</dbReference>
<evidence type="ECO:0000313" key="2">
    <source>
        <dbReference type="EMBL" id="EMI20495.1"/>
    </source>
</evidence>
<feature type="compositionally biased region" description="Basic and acidic residues" evidence="1">
    <location>
        <begin position="85"/>
        <end position="97"/>
    </location>
</feature>
<feature type="compositionally biased region" description="Polar residues" evidence="1">
    <location>
        <begin position="63"/>
        <end position="82"/>
    </location>
</feature>
<evidence type="ECO:0000256" key="1">
    <source>
        <dbReference type="SAM" id="MobiDB-lite"/>
    </source>
</evidence>
<feature type="compositionally biased region" description="Polar residues" evidence="1">
    <location>
        <begin position="132"/>
        <end position="152"/>
    </location>
</feature>
<comment type="caution">
    <text evidence="2">The sequence shown here is derived from an EMBL/GenBank/DDBJ whole genome shotgun (WGS) entry which is preliminary data.</text>
</comment>
<evidence type="ECO:0000313" key="3">
    <source>
        <dbReference type="Proteomes" id="UP000011991"/>
    </source>
</evidence>
<protein>
    <submittedName>
        <fullName evidence="2">Uncharacterized protein</fullName>
    </submittedName>
</protein>
<dbReference type="AlphaFoldDB" id="M5RMG2"/>
<feature type="region of interest" description="Disordered" evidence="1">
    <location>
        <begin position="63"/>
        <end position="152"/>
    </location>
</feature>
<feature type="compositionally biased region" description="Polar residues" evidence="1">
    <location>
        <begin position="100"/>
        <end position="120"/>
    </location>
</feature>
<gene>
    <name evidence="2" type="ORF">RMSM_02585</name>
</gene>
<dbReference type="EMBL" id="ANOG01000364">
    <property type="protein sequence ID" value="EMI20495.1"/>
    <property type="molecule type" value="Genomic_DNA"/>
</dbReference>
<sequence length="152" mass="15671">MSILYAGAPHGISRSLDAINVIDPAQKPVQVAAANRTAIPSTVSAESLASSTVLDLGSQSVGTTVQSNLSMPDTQGRDTQGTEAGKQDEAIHRDEFGTTKLASTQTGSNSRQDAGSSHQSALDPESVDALLTTLSNPDGESSTIEAFSDLLQ</sequence>
<proteinExistence type="predicted"/>
<name>M5RMG2_9BACT</name>